<feature type="domain" description="N-acetyltransferase" evidence="1">
    <location>
        <begin position="1"/>
        <end position="152"/>
    </location>
</feature>
<dbReference type="GO" id="GO:0016747">
    <property type="term" value="F:acyltransferase activity, transferring groups other than amino-acyl groups"/>
    <property type="evidence" value="ECO:0007669"/>
    <property type="project" value="InterPro"/>
</dbReference>
<dbReference type="RefSeq" id="WP_175348997.1">
    <property type="nucleotide sequence ID" value="NZ_JABMCI010000070.1"/>
</dbReference>
<keyword evidence="3" id="KW-1185">Reference proteome</keyword>
<keyword evidence="2" id="KW-0808">Transferase</keyword>
<comment type="caution">
    <text evidence="2">The sequence shown here is derived from an EMBL/GenBank/DDBJ whole genome shotgun (WGS) entry which is preliminary data.</text>
</comment>
<gene>
    <name evidence="2" type="ORF">HP550_17675</name>
</gene>
<protein>
    <submittedName>
        <fullName evidence="2">N-acetyltransferase</fullName>
    </submittedName>
</protein>
<evidence type="ECO:0000313" key="3">
    <source>
        <dbReference type="Proteomes" id="UP000565724"/>
    </source>
</evidence>
<evidence type="ECO:0000313" key="2">
    <source>
        <dbReference type="EMBL" id="NUU19081.1"/>
    </source>
</evidence>
<dbReference type="Gene3D" id="3.40.630.30">
    <property type="match status" value="1"/>
</dbReference>
<dbReference type="CDD" id="cd04301">
    <property type="entry name" value="NAT_SF"/>
    <property type="match status" value="1"/>
</dbReference>
<evidence type="ECO:0000259" key="1">
    <source>
        <dbReference type="PROSITE" id="PS51186"/>
    </source>
</evidence>
<organism evidence="2 3">
    <name type="scientific">Cellulomonas humilata</name>
    <dbReference type="NCBI Taxonomy" id="144055"/>
    <lineage>
        <taxon>Bacteria</taxon>
        <taxon>Bacillati</taxon>
        <taxon>Actinomycetota</taxon>
        <taxon>Actinomycetes</taxon>
        <taxon>Micrococcales</taxon>
        <taxon>Cellulomonadaceae</taxon>
        <taxon>Cellulomonas</taxon>
    </lineage>
</organism>
<name>A0A7Y6A3K8_9CELL</name>
<dbReference type="SUPFAM" id="SSF55729">
    <property type="entry name" value="Acyl-CoA N-acyltransferases (Nat)"/>
    <property type="match status" value="1"/>
</dbReference>
<dbReference type="AlphaFoldDB" id="A0A7Y6A3K8"/>
<dbReference type="InterPro" id="IPR000182">
    <property type="entry name" value="GNAT_dom"/>
</dbReference>
<dbReference type="PROSITE" id="PS51186">
    <property type="entry name" value="GNAT"/>
    <property type="match status" value="1"/>
</dbReference>
<sequence>MLIRPERPDDVDAIDRLTIAAFEPQSFSDGSEAPIIRSLRASGDLTLSLVAEDDGDVIGHVAFSPVTIDGAHDGWFGLGPICVRLDRQRRGVGRALVAEGLRRLRDREARGCALIGDPNIYGRLGFTGNGPLSHLGLDRAAVQHITFSGPTPRGELRFAPAFDAAGH</sequence>
<dbReference type="Pfam" id="PF13508">
    <property type="entry name" value="Acetyltransf_7"/>
    <property type="match status" value="1"/>
</dbReference>
<dbReference type="EMBL" id="JABMCI010000070">
    <property type="protein sequence ID" value="NUU19081.1"/>
    <property type="molecule type" value="Genomic_DNA"/>
</dbReference>
<accession>A0A7Y6A3K8</accession>
<reference evidence="2 3" key="1">
    <citation type="submission" date="2020-05" db="EMBL/GenBank/DDBJ databases">
        <title>Genome Sequencing of Type Strains.</title>
        <authorList>
            <person name="Lemaire J.F."/>
            <person name="Inderbitzin P."/>
            <person name="Gregorio O.A."/>
            <person name="Collins S.B."/>
            <person name="Wespe N."/>
            <person name="Knight-Connoni V."/>
        </authorList>
    </citation>
    <scope>NUCLEOTIDE SEQUENCE [LARGE SCALE GENOMIC DNA]</scope>
    <source>
        <strain evidence="2 3">ATCC 25174</strain>
    </source>
</reference>
<proteinExistence type="predicted"/>
<dbReference type="InterPro" id="IPR016181">
    <property type="entry name" value="Acyl_CoA_acyltransferase"/>
</dbReference>
<dbReference type="Proteomes" id="UP000565724">
    <property type="component" value="Unassembled WGS sequence"/>
</dbReference>